<name>A0A0S7BU05_9CHLR</name>
<protein>
    <submittedName>
        <fullName evidence="1">Uncharacterized protein</fullName>
    </submittedName>
</protein>
<reference evidence="1" key="1">
    <citation type="journal article" date="2015" name="Genome Announc.">
        <title>Draft Genome Sequence of Anaerolineae Strain TC1, a Novel Isolate from a Methanogenic Wastewater Treatment System.</title>
        <authorList>
            <person name="Matsuura N."/>
            <person name="Tourlousse D.M."/>
            <person name="Sun L."/>
            <person name="Toyonaga M."/>
            <person name="Kuroda K."/>
            <person name="Ohashi A."/>
            <person name="Cruz R."/>
            <person name="Yamaguchi T."/>
            <person name="Sekiguchi Y."/>
        </authorList>
    </citation>
    <scope>NUCLEOTIDE SEQUENCE [LARGE SCALE GENOMIC DNA]</scope>
    <source>
        <strain evidence="1">TC1</strain>
    </source>
</reference>
<keyword evidence="2" id="KW-1185">Reference proteome</keyword>
<evidence type="ECO:0000313" key="2">
    <source>
        <dbReference type="Proteomes" id="UP000053370"/>
    </source>
</evidence>
<proteinExistence type="predicted"/>
<evidence type="ECO:0000313" key="1">
    <source>
        <dbReference type="EMBL" id="GAP40233.1"/>
    </source>
</evidence>
<dbReference type="EMBL" id="DF968181">
    <property type="protein sequence ID" value="GAP40233.1"/>
    <property type="molecule type" value="Genomic_DNA"/>
</dbReference>
<sequence length="427" mass="47585">MGNGSGFWDVIGLVNSIINNHSTKTTLQRIDKLNAENQGITYYMPSQIEAFFEDSEQLADMAVSGGDLMYRSRAILGAVRSAYIQNYSVIILHVSNQLLEKLIVNYFSINNVSIINSNNPFYDPFLGLSSAEISRLVLASTSKGYEIKGQGKYYIEGITNFIKANKIQPYCNMYITCPHLTLIDDVNEAEKKGVIDRNSAQLIISQIMQGEVERGNIDSFFTEFGNQSRYILTKKSNLNKATNIRNSAQNRRIILLDIVSSTNKLLLNMILNEAEYLVSQGRKVFIVLDNIPIMASDVLQNLEKNSGSKCNLLLSSDDVFASFGGNENSFFSFIGKTSKIVIFRHTSAFSCQKWSDAIGTYEKYEISTTYGQNTNYTGLYGVGSTNTASVSAKRENIVKPEAINRMQTNEVYIISKASGELAYTTIT</sequence>
<organism evidence="1">
    <name type="scientific">Flexilinea flocculi</name>
    <dbReference type="NCBI Taxonomy" id="1678840"/>
    <lineage>
        <taxon>Bacteria</taxon>
        <taxon>Bacillati</taxon>
        <taxon>Chloroflexota</taxon>
        <taxon>Anaerolineae</taxon>
        <taxon>Anaerolineales</taxon>
        <taxon>Anaerolineaceae</taxon>
        <taxon>Flexilinea</taxon>
    </lineage>
</organism>
<dbReference type="InterPro" id="IPR027417">
    <property type="entry name" value="P-loop_NTPase"/>
</dbReference>
<dbReference type="Proteomes" id="UP000053370">
    <property type="component" value="Unassembled WGS sequence"/>
</dbReference>
<dbReference type="Gene3D" id="3.40.50.300">
    <property type="entry name" value="P-loop containing nucleotide triphosphate hydrolases"/>
    <property type="match status" value="1"/>
</dbReference>
<accession>A0A0S7BU05</accession>
<dbReference type="STRING" id="1678840.ATC1_13200"/>
<gene>
    <name evidence="1" type="ORF">ATC1_13200</name>
</gene>
<dbReference type="RefSeq" id="WP_062279343.1">
    <property type="nucleotide sequence ID" value="NZ_DF968181.1"/>
</dbReference>
<dbReference type="AlphaFoldDB" id="A0A0S7BU05"/>